<evidence type="ECO:0000313" key="3">
    <source>
        <dbReference type="Proteomes" id="UP000093186"/>
    </source>
</evidence>
<feature type="domain" description="FAS1" evidence="1">
    <location>
        <begin position="143"/>
        <end position="280"/>
    </location>
</feature>
<evidence type="ECO:0000313" key="2">
    <source>
        <dbReference type="EMBL" id="OCK44502.1"/>
    </source>
</evidence>
<feature type="domain" description="FAS1" evidence="1">
    <location>
        <begin position="285"/>
        <end position="423"/>
    </location>
</feature>
<dbReference type="PANTHER" id="PTHR10900">
    <property type="entry name" value="PERIOSTIN-RELATED"/>
    <property type="match status" value="1"/>
</dbReference>
<reference evidence="2 3" key="1">
    <citation type="submission" date="2016-06" db="EMBL/GenBank/DDBJ databases">
        <title>Draft Genome Sequence of Tenacibaculum soleae UCD-KL19.</title>
        <authorList>
            <person name="Eisen J.A."/>
            <person name="Coil D.A."/>
            <person name="Lujan K.M."/>
        </authorList>
    </citation>
    <scope>NUCLEOTIDE SEQUENCE [LARGE SCALE GENOMIC DNA]</scope>
    <source>
        <strain evidence="2 3">UCD-KL19</strain>
    </source>
</reference>
<dbReference type="Proteomes" id="UP000093186">
    <property type="component" value="Unassembled WGS sequence"/>
</dbReference>
<dbReference type="STRING" id="447689.BA195_04355"/>
<protein>
    <recommendedName>
        <fullName evidence="1">FAS1 domain-containing protein</fullName>
    </recommendedName>
</protein>
<dbReference type="PROSITE" id="PS50213">
    <property type="entry name" value="FAS1"/>
    <property type="match status" value="4"/>
</dbReference>
<name>A0A1B9Y401_9FLAO</name>
<sequence>MSIVEIASANNSFSTLVAALQRADLVSTLQGDGPFTVFAPTNDAFQKLLDSNNSWNSLEDIPVETLKSVLLYHVVGAQAFSGDLSDGQEITTVETSTVTVDLSNGVKLTTGAGQSVAVTTADIQASNGVIHIIDDVMLMSPLFDSIVEIASGNDNFTTLVAALQKADLVSALQADGPFTVFAPTNDAFQALLDSKPEWNSLDDIPVETLKSVLLYHVVGAEAFSSDLSDGQEISTLADVNVTIDLSNGVELITEAGQSVAVTTADLQAINGVVHVVDAVMLPMVIQDITELAITNSNLSTLVAALQKADLVSALQADGPFTVFAPTNDAFQALLDSNSSWNSLDDIPVETLKSVLLYHVLGSKVMSSDLSDTYVNTLATGPDTKNLSLQVEVTGGVEFNGDAKPVAIDIMATNGVVHVIDKVMLPADIVTVALNNAGFSTLVAALTDDRHTTDFVALLRADGPYTVFAPTNDAFQALLDSNDTWNGLGDIPIATLDAVLRYHVFAGGNVQSSQLTDDQEITMFDGNMLTVDLSSGAKLDTASGQSVMISVVDVQGTNGVIHAVDTVLLP</sequence>
<dbReference type="AlphaFoldDB" id="A0A1B9Y401"/>
<dbReference type="InterPro" id="IPR050904">
    <property type="entry name" value="Adhesion/Biosynth-related"/>
</dbReference>
<dbReference type="EMBL" id="MAKX01000001">
    <property type="protein sequence ID" value="OCK44502.1"/>
    <property type="molecule type" value="Genomic_DNA"/>
</dbReference>
<evidence type="ECO:0000259" key="1">
    <source>
        <dbReference type="PROSITE" id="PS50213"/>
    </source>
</evidence>
<gene>
    <name evidence="2" type="ORF">BA195_04355</name>
</gene>
<dbReference type="InterPro" id="IPR036378">
    <property type="entry name" value="FAS1_dom_sf"/>
</dbReference>
<dbReference type="GO" id="GO:0005615">
    <property type="term" value="C:extracellular space"/>
    <property type="evidence" value="ECO:0007669"/>
    <property type="project" value="TreeGrafter"/>
</dbReference>
<dbReference type="Pfam" id="PF02469">
    <property type="entry name" value="Fasciclin"/>
    <property type="match status" value="4"/>
</dbReference>
<comment type="caution">
    <text evidence="2">The sequence shown here is derived from an EMBL/GenBank/DDBJ whole genome shotgun (WGS) entry which is preliminary data.</text>
</comment>
<organism evidence="2 3">
    <name type="scientific">Tenacibaculum soleae</name>
    <dbReference type="NCBI Taxonomy" id="447689"/>
    <lineage>
        <taxon>Bacteria</taxon>
        <taxon>Pseudomonadati</taxon>
        <taxon>Bacteroidota</taxon>
        <taxon>Flavobacteriia</taxon>
        <taxon>Flavobacteriales</taxon>
        <taxon>Flavobacteriaceae</taxon>
        <taxon>Tenacibaculum</taxon>
    </lineage>
</organism>
<dbReference type="InterPro" id="IPR000782">
    <property type="entry name" value="FAS1_domain"/>
</dbReference>
<proteinExistence type="predicted"/>
<accession>A0A1B9Y401</accession>
<dbReference type="Gene3D" id="2.30.180.10">
    <property type="entry name" value="FAS1 domain"/>
    <property type="match status" value="4"/>
</dbReference>
<dbReference type="SMART" id="SM00554">
    <property type="entry name" value="FAS1"/>
    <property type="match status" value="4"/>
</dbReference>
<dbReference type="PANTHER" id="PTHR10900:SF77">
    <property type="entry name" value="FI19380P1"/>
    <property type="match status" value="1"/>
</dbReference>
<feature type="domain" description="FAS1" evidence="1">
    <location>
        <begin position="1"/>
        <end position="137"/>
    </location>
</feature>
<dbReference type="SUPFAM" id="SSF82153">
    <property type="entry name" value="FAS1 domain"/>
    <property type="match status" value="4"/>
</dbReference>
<keyword evidence="3" id="KW-1185">Reference proteome</keyword>
<feature type="domain" description="FAS1" evidence="1">
    <location>
        <begin position="425"/>
        <end position="567"/>
    </location>
</feature>
<dbReference type="FunFam" id="2.30.180.10:FF:000032">
    <property type="entry name" value="Fasciclin domain-containing protein, putative"/>
    <property type="match status" value="3"/>
</dbReference>